<dbReference type="RefSeq" id="WP_184046696.1">
    <property type="nucleotide sequence ID" value="NZ_JACIGK010000025.1"/>
</dbReference>
<dbReference type="Proteomes" id="UP000554286">
    <property type="component" value="Unassembled WGS sequence"/>
</dbReference>
<sequence length="69" mass="7198">MDWIVTHWDDLLLIVTGLISVASAIAALTPTPADDRLVGALRRIVEALALNVGHARPAPPPPSASAPPE</sequence>
<evidence type="ECO:0000313" key="3">
    <source>
        <dbReference type="Proteomes" id="UP000554286"/>
    </source>
</evidence>
<keyword evidence="1" id="KW-0812">Transmembrane</keyword>
<feature type="transmembrane region" description="Helical" evidence="1">
    <location>
        <begin position="12"/>
        <end position="33"/>
    </location>
</feature>
<proteinExistence type="predicted"/>
<keyword evidence="1" id="KW-1133">Transmembrane helix</keyword>
<keyword evidence="1" id="KW-0472">Membrane</keyword>
<dbReference type="EMBL" id="JACIGK010000025">
    <property type="protein sequence ID" value="MBB4267369.1"/>
    <property type="molecule type" value="Genomic_DNA"/>
</dbReference>
<accession>A0A7W6RF27</accession>
<evidence type="ECO:0000256" key="1">
    <source>
        <dbReference type="SAM" id="Phobius"/>
    </source>
</evidence>
<reference evidence="2 3" key="1">
    <citation type="submission" date="2020-08" db="EMBL/GenBank/DDBJ databases">
        <title>Genome sequencing of Purple Non-Sulfur Bacteria from various extreme environments.</title>
        <authorList>
            <person name="Mayer M."/>
        </authorList>
    </citation>
    <scope>NUCLEOTIDE SEQUENCE [LARGE SCALE GENOMIC DNA]</scope>
    <source>
        <strain evidence="2 3">JA131</strain>
    </source>
</reference>
<dbReference type="AlphaFoldDB" id="A0A7W6RF27"/>
<name>A0A7W6RF27_9PROT</name>
<comment type="caution">
    <text evidence="2">The sequence shown here is derived from an EMBL/GenBank/DDBJ whole genome shotgun (WGS) entry which is preliminary data.</text>
</comment>
<protein>
    <submittedName>
        <fullName evidence="2">Uncharacterized protein</fullName>
    </submittedName>
</protein>
<evidence type="ECO:0000313" key="2">
    <source>
        <dbReference type="EMBL" id="MBB4267369.1"/>
    </source>
</evidence>
<organism evidence="2 3">
    <name type="scientific">Roseospira visakhapatnamensis</name>
    <dbReference type="NCBI Taxonomy" id="390880"/>
    <lineage>
        <taxon>Bacteria</taxon>
        <taxon>Pseudomonadati</taxon>
        <taxon>Pseudomonadota</taxon>
        <taxon>Alphaproteobacteria</taxon>
        <taxon>Rhodospirillales</taxon>
        <taxon>Rhodospirillaceae</taxon>
        <taxon>Roseospira</taxon>
    </lineage>
</organism>
<gene>
    <name evidence="2" type="ORF">GGD89_003010</name>
</gene>
<keyword evidence="3" id="KW-1185">Reference proteome</keyword>